<proteinExistence type="predicted"/>
<dbReference type="EMBL" id="JACEIK010004859">
    <property type="protein sequence ID" value="MCD9646595.1"/>
    <property type="molecule type" value="Genomic_DNA"/>
</dbReference>
<gene>
    <name evidence="1" type="ORF">HAX54_036576</name>
</gene>
<accession>A0ABS8VH21</accession>
<comment type="caution">
    <text evidence="1">The sequence shown here is derived from an EMBL/GenBank/DDBJ whole genome shotgun (WGS) entry which is preliminary data.</text>
</comment>
<reference evidence="1 2" key="1">
    <citation type="journal article" date="2021" name="BMC Genomics">
        <title>Datura genome reveals duplications of psychoactive alkaloid biosynthetic genes and high mutation rate following tissue culture.</title>
        <authorList>
            <person name="Rajewski A."/>
            <person name="Carter-House D."/>
            <person name="Stajich J."/>
            <person name="Litt A."/>
        </authorList>
    </citation>
    <scope>NUCLEOTIDE SEQUENCE [LARGE SCALE GENOMIC DNA]</scope>
    <source>
        <strain evidence="1">AR-01</strain>
    </source>
</reference>
<sequence length="80" mass="8726">GPAVSRCVTGETQVIGSDLKLQTHTCASTSISLHLTDEPQVGTCVSQFQARVTPILTYLLPMNYVGLALHGLPPVFRRWF</sequence>
<protein>
    <submittedName>
        <fullName evidence="1">Uncharacterized protein</fullName>
    </submittedName>
</protein>
<evidence type="ECO:0000313" key="2">
    <source>
        <dbReference type="Proteomes" id="UP000823775"/>
    </source>
</evidence>
<organism evidence="1 2">
    <name type="scientific">Datura stramonium</name>
    <name type="common">Jimsonweed</name>
    <name type="synonym">Common thornapple</name>
    <dbReference type="NCBI Taxonomy" id="4076"/>
    <lineage>
        <taxon>Eukaryota</taxon>
        <taxon>Viridiplantae</taxon>
        <taxon>Streptophyta</taxon>
        <taxon>Embryophyta</taxon>
        <taxon>Tracheophyta</taxon>
        <taxon>Spermatophyta</taxon>
        <taxon>Magnoliopsida</taxon>
        <taxon>eudicotyledons</taxon>
        <taxon>Gunneridae</taxon>
        <taxon>Pentapetalae</taxon>
        <taxon>asterids</taxon>
        <taxon>lamiids</taxon>
        <taxon>Solanales</taxon>
        <taxon>Solanaceae</taxon>
        <taxon>Solanoideae</taxon>
        <taxon>Datureae</taxon>
        <taxon>Datura</taxon>
    </lineage>
</organism>
<feature type="non-terminal residue" evidence="1">
    <location>
        <position position="1"/>
    </location>
</feature>
<name>A0ABS8VH21_DATST</name>
<evidence type="ECO:0000313" key="1">
    <source>
        <dbReference type="EMBL" id="MCD9646595.1"/>
    </source>
</evidence>
<keyword evidence="2" id="KW-1185">Reference proteome</keyword>
<dbReference type="Proteomes" id="UP000823775">
    <property type="component" value="Unassembled WGS sequence"/>
</dbReference>
<feature type="non-terminal residue" evidence="1">
    <location>
        <position position="80"/>
    </location>
</feature>